<dbReference type="PROSITE" id="PS50089">
    <property type="entry name" value="ZF_RING_2"/>
    <property type="match status" value="1"/>
</dbReference>
<keyword evidence="9" id="KW-0539">Nucleus</keyword>
<dbReference type="GO" id="GO:0005634">
    <property type="term" value="C:nucleus"/>
    <property type="evidence" value="ECO:0007669"/>
    <property type="project" value="UniProtKB-SubCell"/>
</dbReference>
<organism evidence="14 15">
    <name type="scientific">Pyrocoelia pectoralis</name>
    <dbReference type="NCBI Taxonomy" id="417401"/>
    <lineage>
        <taxon>Eukaryota</taxon>
        <taxon>Metazoa</taxon>
        <taxon>Ecdysozoa</taxon>
        <taxon>Arthropoda</taxon>
        <taxon>Hexapoda</taxon>
        <taxon>Insecta</taxon>
        <taxon>Pterygota</taxon>
        <taxon>Neoptera</taxon>
        <taxon>Endopterygota</taxon>
        <taxon>Coleoptera</taxon>
        <taxon>Polyphaga</taxon>
        <taxon>Elateriformia</taxon>
        <taxon>Elateroidea</taxon>
        <taxon>Lampyridae</taxon>
        <taxon>Lampyrinae</taxon>
        <taxon>Pyrocoelia</taxon>
    </lineage>
</organism>
<accession>A0AAN7VTI7</accession>
<evidence type="ECO:0000313" key="15">
    <source>
        <dbReference type="Proteomes" id="UP001329430"/>
    </source>
</evidence>
<evidence type="ECO:0000256" key="9">
    <source>
        <dbReference type="ARBA" id="ARBA00023242"/>
    </source>
</evidence>
<dbReference type="FunFam" id="3.30.160.60:FF:000087">
    <property type="entry name" value="Zinc finger protein 354B"/>
    <property type="match status" value="1"/>
</dbReference>
<comment type="caution">
    <text evidence="14">The sequence shown here is derived from an EMBL/GenBank/DDBJ whole genome shotgun (WGS) entry which is preliminary data.</text>
</comment>
<dbReference type="GO" id="GO:0008270">
    <property type="term" value="F:zinc ion binding"/>
    <property type="evidence" value="ECO:0007669"/>
    <property type="project" value="UniProtKB-KW"/>
</dbReference>
<feature type="domain" description="C2H2-type" evidence="13">
    <location>
        <begin position="187"/>
        <end position="214"/>
    </location>
</feature>
<keyword evidence="8" id="KW-0804">Transcription</keyword>
<dbReference type="InterPro" id="IPR013087">
    <property type="entry name" value="Znf_C2H2_type"/>
</dbReference>
<dbReference type="FunFam" id="3.30.160.60:FF:000204">
    <property type="entry name" value="Zinc finger protein 331"/>
    <property type="match status" value="1"/>
</dbReference>
<dbReference type="InterPro" id="IPR001841">
    <property type="entry name" value="Znf_RING"/>
</dbReference>
<evidence type="ECO:0000313" key="14">
    <source>
        <dbReference type="EMBL" id="KAK5649499.1"/>
    </source>
</evidence>
<sequence>MEIKCPQCNNFLASPSVRLVQDACGHKKCRMCLLQDELLCRMCTSNNKEPTEERATETVIKYENNHTGVITCNKVKTSTVEKCEEGCSKNSVVQKNTFKKNGSKIQNQKRSYKSIILPNHVSVISTSPSTYKCNICNKSFKTKSHITYHSYCDGGKRPLQCNECNRGFVSKYHLEIHLLVHSSKKPHNCTACNKSFTSLNKLNRHKLVHLETKQYVCQECGKLFKNRDYLQRHSIIHTSDKPFPCKICKAHFNNRSNLNKHQLTHSKEKIYMCDECGKRFKFKNTLTTHRQIHTKLRPYACLKCPKTFVNAKELHRHQLVHSGTKLYSCSLCNVSFMRKDNLQRHIRNSHPGKKAKLIKKPTEEAIPKKSEPEVLEENPNAINVITSPPTSSSSIPRFEPNKQMPVINAPVKLAFKTMAFKSHYNIPSREYHIEPSRIHPKPYDYAESVSICKKILSPLSPPRSNIKTLGKVSEKESTEICQKILTPMVPPLVKNPYFEKPPSIIRNIKFKLPPKYLTLSKPNVLDEVLKPNMLPKETGENETVDSKMYTDLKPVSVSSGATSVIVNTNSNHPNEMHWRRRTLQNLESQSKNIIE</sequence>
<protein>
    <submittedName>
        <fullName evidence="14">Uncharacterized protein</fullName>
    </submittedName>
</protein>
<evidence type="ECO:0000256" key="5">
    <source>
        <dbReference type="ARBA" id="ARBA00022833"/>
    </source>
</evidence>
<feature type="domain" description="C2H2-type" evidence="13">
    <location>
        <begin position="243"/>
        <end position="270"/>
    </location>
</feature>
<dbReference type="FunFam" id="3.30.160.60:FF:000100">
    <property type="entry name" value="Zinc finger 45-like"/>
    <property type="match status" value="2"/>
</dbReference>
<evidence type="ECO:0000256" key="11">
    <source>
        <dbReference type="SAM" id="MobiDB-lite"/>
    </source>
</evidence>
<reference evidence="14 15" key="1">
    <citation type="journal article" date="2024" name="Insects">
        <title>An Improved Chromosome-Level Genome Assembly of the Firefly Pyrocoelia pectoralis.</title>
        <authorList>
            <person name="Fu X."/>
            <person name="Meyer-Rochow V.B."/>
            <person name="Ballantyne L."/>
            <person name="Zhu X."/>
        </authorList>
    </citation>
    <scope>NUCLEOTIDE SEQUENCE [LARGE SCALE GENOMIC DNA]</scope>
    <source>
        <strain evidence="14">XCY_ONT2</strain>
    </source>
</reference>
<proteinExistence type="predicted"/>
<keyword evidence="2" id="KW-0479">Metal-binding</keyword>
<dbReference type="Gene3D" id="3.30.160.60">
    <property type="entry name" value="Classic Zinc Finger"/>
    <property type="match status" value="7"/>
</dbReference>
<keyword evidence="7" id="KW-0238">DNA-binding</keyword>
<dbReference type="GO" id="GO:0003700">
    <property type="term" value="F:DNA-binding transcription factor activity"/>
    <property type="evidence" value="ECO:0007669"/>
    <property type="project" value="TreeGrafter"/>
</dbReference>
<feature type="domain" description="C2H2-type" evidence="13">
    <location>
        <begin position="215"/>
        <end position="242"/>
    </location>
</feature>
<evidence type="ECO:0000256" key="2">
    <source>
        <dbReference type="ARBA" id="ARBA00022723"/>
    </source>
</evidence>
<dbReference type="GO" id="GO:0000978">
    <property type="term" value="F:RNA polymerase II cis-regulatory region sequence-specific DNA binding"/>
    <property type="evidence" value="ECO:0007669"/>
    <property type="project" value="TreeGrafter"/>
</dbReference>
<dbReference type="PROSITE" id="PS00028">
    <property type="entry name" value="ZINC_FINGER_C2H2_1"/>
    <property type="match status" value="7"/>
</dbReference>
<keyword evidence="6" id="KW-0805">Transcription regulation</keyword>
<dbReference type="InterPro" id="IPR036236">
    <property type="entry name" value="Znf_C2H2_sf"/>
</dbReference>
<feature type="domain" description="C2H2-type" evidence="13">
    <location>
        <begin position="327"/>
        <end position="355"/>
    </location>
</feature>
<evidence type="ECO:0000259" key="12">
    <source>
        <dbReference type="PROSITE" id="PS50089"/>
    </source>
</evidence>
<keyword evidence="15" id="KW-1185">Reference proteome</keyword>
<feature type="domain" description="RING-type" evidence="12">
    <location>
        <begin position="5"/>
        <end position="44"/>
    </location>
</feature>
<gene>
    <name evidence="14" type="ORF">RI129_000528</name>
</gene>
<evidence type="ECO:0000256" key="7">
    <source>
        <dbReference type="ARBA" id="ARBA00023125"/>
    </source>
</evidence>
<evidence type="ECO:0000259" key="13">
    <source>
        <dbReference type="PROSITE" id="PS50157"/>
    </source>
</evidence>
<dbReference type="SMART" id="SM00355">
    <property type="entry name" value="ZnF_C2H2"/>
    <property type="match status" value="8"/>
</dbReference>
<dbReference type="AlphaFoldDB" id="A0AAN7VTI7"/>
<dbReference type="Proteomes" id="UP001329430">
    <property type="component" value="Chromosome 1"/>
</dbReference>
<feature type="domain" description="C2H2-type" evidence="13">
    <location>
        <begin position="159"/>
        <end position="186"/>
    </location>
</feature>
<evidence type="ECO:0000256" key="4">
    <source>
        <dbReference type="ARBA" id="ARBA00022771"/>
    </source>
</evidence>
<comment type="subcellular location">
    <subcellularLocation>
        <location evidence="1">Nucleus</location>
    </subcellularLocation>
</comment>
<evidence type="ECO:0000256" key="1">
    <source>
        <dbReference type="ARBA" id="ARBA00004123"/>
    </source>
</evidence>
<dbReference type="PANTHER" id="PTHR24390:SF237">
    <property type="entry name" value="FI23536P1-RELATED"/>
    <property type="match status" value="1"/>
</dbReference>
<dbReference type="SUPFAM" id="SSF57667">
    <property type="entry name" value="beta-beta-alpha zinc fingers"/>
    <property type="match status" value="4"/>
</dbReference>
<evidence type="ECO:0000256" key="6">
    <source>
        <dbReference type="ARBA" id="ARBA00023015"/>
    </source>
</evidence>
<keyword evidence="5" id="KW-0862">Zinc</keyword>
<keyword evidence="4 10" id="KW-0863">Zinc-finger</keyword>
<feature type="compositionally biased region" description="Low complexity" evidence="11">
    <location>
        <begin position="385"/>
        <end position="396"/>
    </location>
</feature>
<name>A0AAN7VTI7_9COLE</name>
<dbReference type="Pfam" id="PF00096">
    <property type="entry name" value="zf-C2H2"/>
    <property type="match status" value="7"/>
</dbReference>
<keyword evidence="3" id="KW-0677">Repeat</keyword>
<feature type="domain" description="C2H2-type" evidence="13">
    <location>
        <begin position="131"/>
        <end position="158"/>
    </location>
</feature>
<dbReference type="Pfam" id="PF13912">
    <property type="entry name" value="zf-C2H2_6"/>
    <property type="match status" value="1"/>
</dbReference>
<dbReference type="PROSITE" id="PS50157">
    <property type="entry name" value="ZINC_FINGER_C2H2_2"/>
    <property type="match status" value="8"/>
</dbReference>
<dbReference type="PANTHER" id="PTHR24390">
    <property type="entry name" value="ZINC FINGER PROTEIN"/>
    <property type="match status" value="1"/>
</dbReference>
<evidence type="ECO:0000256" key="10">
    <source>
        <dbReference type="PROSITE-ProRule" id="PRU00042"/>
    </source>
</evidence>
<evidence type="ECO:0000256" key="8">
    <source>
        <dbReference type="ARBA" id="ARBA00023163"/>
    </source>
</evidence>
<dbReference type="GO" id="GO:0006357">
    <property type="term" value="P:regulation of transcription by RNA polymerase II"/>
    <property type="evidence" value="ECO:0007669"/>
    <property type="project" value="TreeGrafter"/>
</dbReference>
<feature type="region of interest" description="Disordered" evidence="11">
    <location>
        <begin position="382"/>
        <end position="401"/>
    </location>
</feature>
<dbReference type="EMBL" id="JAVRBK010000001">
    <property type="protein sequence ID" value="KAK5649499.1"/>
    <property type="molecule type" value="Genomic_DNA"/>
</dbReference>
<feature type="domain" description="C2H2-type" evidence="13">
    <location>
        <begin position="271"/>
        <end position="298"/>
    </location>
</feature>
<feature type="domain" description="C2H2-type" evidence="13">
    <location>
        <begin position="299"/>
        <end position="326"/>
    </location>
</feature>
<evidence type="ECO:0000256" key="3">
    <source>
        <dbReference type="ARBA" id="ARBA00022737"/>
    </source>
</evidence>